<organism evidence="1">
    <name type="scientific">Anopheles darlingi</name>
    <name type="common">Mosquito</name>
    <dbReference type="NCBI Taxonomy" id="43151"/>
    <lineage>
        <taxon>Eukaryota</taxon>
        <taxon>Metazoa</taxon>
        <taxon>Ecdysozoa</taxon>
        <taxon>Arthropoda</taxon>
        <taxon>Hexapoda</taxon>
        <taxon>Insecta</taxon>
        <taxon>Pterygota</taxon>
        <taxon>Neoptera</taxon>
        <taxon>Endopterygota</taxon>
        <taxon>Diptera</taxon>
        <taxon>Nematocera</taxon>
        <taxon>Culicoidea</taxon>
        <taxon>Culicidae</taxon>
        <taxon>Anophelinae</taxon>
        <taxon>Anopheles</taxon>
    </lineage>
</organism>
<name>A0A2M4DAR1_ANODA</name>
<accession>A0A2M4DAR1</accession>
<proteinExistence type="predicted"/>
<protein>
    <submittedName>
        <fullName evidence="1">Putative secreted protein</fullName>
    </submittedName>
</protein>
<sequence length="78" mass="9139">MSMKPNWSLDIPATLEVVVLVLELITLTTSSLFPKWRYSMVPLPCAYPHRKLVSHLLQVFLEHLRFLVGFHPLWLVLR</sequence>
<reference evidence="1" key="1">
    <citation type="submission" date="2018-01" db="EMBL/GenBank/DDBJ databases">
        <title>An insight into the sialome of Amazonian anophelines.</title>
        <authorList>
            <person name="Ribeiro J.M."/>
            <person name="Scarpassa V."/>
            <person name="Calvo E."/>
        </authorList>
    </citation>
    <scope>NUCLEOTIDE SEQUENCE</scope>
</reference>
<evidence type="ECO:0000313" key="1">
    <source>
        <dbReference type="EMBL" id="MBW74168.1"/>
    </source>
</evidence>
<dbReference type="EMBL" id="GGFL01009990">
    <property type="protein sequence ID" value="MBW74168.1"/>
    <property type="molecule type" value="Transcribed_RNA"/>
</dbReference>
<dbReference type="AlphaFoldDB" id="A0A2M4DAR1"/>